<feature type="DNA-binding region" description="H-T-H motif" evidence="2">
    <location>
        <begin position="49"/>
        <end position="68"/>
    </location>
</feature>
<protein>
    <submittedName>
        <fullName evidence="5">TetR/AcrR family transcriptional regulator</fullName>
    </submittedName>
</protein>
<feature type="region of interest" description="Disordered" evidence="3">
    <location>
        <begin position="1"/>
        <end position="28"/>
    </location>
</feature>
<dbReference type="InterPro" id="IPR009057">
    <property type="entry name" value="Homeodomain-like_sf"/>
</dbReference>
<evidence type="ECO:0000256" key="1">
    <source>
        <dbReference type="ARBA" id="ARBA00023125"/>
    </source>
</evidence>
<dbReference type="Pfam" id="PF00440">
    <property type="entry name" value="TetR_N"/>
    <property type="match status" value="1"/>
</dbReference>
<dbReference type="InterPro" id="IPR001647">
    <property type="entry name" value="HTH_TetR"/>
</dbReference>
<dbReference type="PANTHER" id="PTHR30055:SF226">
    <property type="entry name" value="HTH-TYPE TRANSCRIPTIONAL REGULATOR PKSA"/>
    <property type="match status" value="1"/>
</dbReference>
<sequence>MPCGNRHRVGADGMARERRKQKDRTAETSARLKAATIDLLHDRGFWRMSTVEIARQAGVSRGALTHHFASREEIITESVADMLRRVTEDLHRFAEDFADRGGSSDEIVDYIWRMMSDRLFYVTMEFLPEARHNADFKARLIPVVRAFHAGLDAVWTALAARSGVDPDRTRTAMNASMCLVRGMIAQTVIRDDPLYYIGLLDFWKTQLRPLFPVAPGRIADERRAPG</sequence>
<proteinExistence type="predicted"/>
<dbReference type="PANTHER" id="PTHR30055">
    <property type="entry name" value="HTH-TYPE TRANSCRIPTIONAL REGULATOR RUTR"/>
    <property type="match status" value="1"/>
</dbReference>
<evidence type="ECO:0000256" key="3">
    <source>
        <dbReference type="SAM" id="MobiDB-lite"/>
    </source>
</evidence>
<evidence type="ECO:0000313" key="6">
    <source>
        <dbReference type="Proteomes" id="UP000766595"/>
    </source>
</evidence>
<accession>A0A947DA74</accession>
<dbReference type="GO" id="GO:0003700">
    <property type="term" value="F:DNA-binding transcription factor activity"/>
    <property type="evidence" value="ECO:0007669"/>
    <property type="project" value="TreeGrafter"/>
</dbReference>
<dbReference type="Gene3D" id="1.10.357.10">
    <property type="entry name" value="Tetracycline Repressor, domain 2"/>
    <property type="match status" value="1"/>
</dbReference>
<dbReference type="EMBL" id="JAHHZF010000004">
    <property type="protein sequence ID" value="MBT9289919.1"/>
    <property type="molecule type" value="Genomic_DNA"/>
</dbReference>
<dbReference type="PRINTS" id="PR00455">
    <property type="entry name" value="HTHTETR"/>
</dbReference>
<dbReference type="Proteomes" id="UP000766595">
    <property type="component" value="Unassembled WGS sequence"/>
</dbReference>
<organism evidence="5 6">
    <name type="scientific">Prosthecodimorpha staleyi</name>
    <dbReference type="NCBI Taxonomy" id="2840188"/>
    <lineage>
        <taxon>Bacteria</taxon>
        <taxon>Pseudomonadati</taxon>
        <taxon>Pseudomonadota</taxon>
        <taxon>Alphaproteobacteria</taxon>
        <taxon>Hyphomicrobiales</taxon>
        <taxon>Ancalomicrobiaceae</taxon>
        <taxon>Prosthecodimorpha</taxon>
    </lineage>
</organism>
<evidence type="ECO:0000259" key="4">
    <source>
        <dbReference type="PROSITE" id="PS50977"/>
    </source>
</evidence>
<dbReference type="SUPFAM" id="SSF46689">
    <property type="entry name" value="Homeodomain-like"/>
    <property type="match status" value="1"/>
</dbReference>
<keyword evidence="1 2" id="KW-0238">DNA-binding</keyword>
<keyword evidence="6" id="KW-1185">Reference proteome</keyword>
<evidence type="ECO:0000313" key="5">
    <source>
        <dbReference type="EMBL" id="MBT9289919.1"/>
    </source>
</evidence>
<dbReference type="PROSITE" id="PS50977">
    <property type="entry name" value="HTH_TETR_2"/>
    <property type="match status" value="1"/>
</dbReference>
<name>A0A947DA74_9HYPH</name>
<dbReference type="InterPro" id="IPR050109">
    <property type="entry name" value="HTH-type_TetR-like_transc_reg"/>
</dbReference>
<gene>
    <name evidence="5" type="ORF">KL771_10650</name>
</gene>
<dbReference type="AlphaFoldDB" id="A0A947DA74"/>
<evidence type="ECO:0000256" key="2">
    <source>
        <dbReference type="PROSITE-ProRule" id="PRU00335"/>
    </source>
</evidence>
<feature type="domain" description="HTH tetR-type" evidence="4">
    <location>
        <begin position="26"/>
        <end position="86"/>
    </location>
</feature>
<dbReference type="GO" id="GO:0000976">
    <property type="term" value="F:transcription cis-regulatory region binding"/>
    <property type="evidence" value="ECO:0007669"/>
    <property type="project" value="TreeGrafter"/>
</dbReference>
<reference evidence="5 6" key="1">
    <citation type="submission" date="2021-06" db="EMBL/GenBank/DDBJ databases">
        <authorList>
            <person name="Grouzdev D.S."/>
            <person name="Koziaeva V."/>
        </authorList>
    </citation>
    <scope>NUCLEOTIDE SEQUENCE [LARGE SCALE GENOMIC DNA]</scope>
    <source>
        <strain evidence="5 6">22</strain>
    </source>
</reference>
<comment type="caution">
    <text evidence="5">The sequence shown here is derived from an EMBL/GenBank/DDBJ whole genome shotgun (WGS) entry which is preliminary data.</text>
</comment>